<dbReference type="Pfam" id="PF10545">
    <property type="entry name" value="MADF_DNA_bdg"/>
    <property type="match status" value="1"/>
</dbReference>
<evidence type="ECO:0000256" key="1">
    <source>
        <dbReference type="SAM" id="MobiDB-lite"/>
    </source>
</evidence>
<evidence type="ECO:0000259" key="2">
    <source>
        <dbReference type="PROSITE" id="PS51029"/>
    </source>
</evidence>
<accession>A0ABM0JHD9</accession>
<dbReference type="PROSITE" id="PS51029">
    <property type="entry name" value="MADF"/>
    <property type="match status" value="1"/>
</dbReference>
<dbReference type="Proteomes" id="UP000694888">
    <property type="component" value="Unplaced"/>
</dbReference>
<name>A0ABM0JHD9_APLCA</name>
<sequence>MDEIDDSVYIEFFKAHPCLWNPLDPGYLKDDLRRNALQRILIQTKSPVTDNNVSALKKRFSSWITGYTNELKKVNQDPLKAYTPAWDKYNSLDAFLNPLLILQRKIPTRPANSKVTAKRSRPSQGASHSSSDRKTPRKKKKLNPSTAATPETVYARFGQYIATTLDVFNHDDAATAVEEIQAVIAKYVMKG</sequence>
<evidence type="ECO:0000313" key="3">
    <source>
        <dbReference type="Proteomes" id="UP000694888"/>
    </source>
</evidence>
<feature type="region of interest" description="Disordered" evidence="1">
    <location>
        <begin position="110"/>
        <end position="148"/>
    </location>
</feature>
<dbReference type="RefSeq" id="XP_005093706.1">
    <property type="nucleotide sequence ID" value="XM_005093649.3"/>
</dbReference>
<reference evidence="4" key="1">
    <citation type="submission" date="2025-08" db="UniProtKB">
        <authorList>
            <consortium name="RefSeq"/>
        </authorList>
    </citation>
    <scope>IDENTIFICATION</scope>
</reference>
<evidence type="ECO:0000313" key="4">
    <source>
        <dbReference type="RefSeq" id="XP_005093706.1"/>
    </source>
</evidence>
<organism evidence="3 4">
    <name type="scientific">Aplysia californica</name>
    <name type="common">California sea hare</name>
    <dbReference type="NCBI Taxonomy" id="6500"/>
    <lineage>
        <taxon>Eukaryota</taxon>
        <taxon>Metazoa</taxon>
        <taxon>Spiralia</taxon>
        <taxon>Lophotrochozoa</taxon>
        <taxon>Mollusca</taxon>
        <taxon>Gastropoda</taxon>
        <taxon>Heterobranchia</taxon>
        <taxon>Euthyneura</taxon>
        <taxon>Tectipleura</taxon>
        <taxon>Aplysiida</taxon>
        <taxon>Aplysioidea</taxon>
        <taxon>Aplysiidae</taxon>
        <taxon>Aplysia</taxon>
    </lineage>
</organism>
<proteinExistence type="predicted"/>
<gene>
    <name evidence="4" type="primary">LOC101846723</name>
</gene>
<dbReference type="SMART" id="SM00595">
    <property type="entry name" value="MADF"/>
    <property type="match status" value="1"/>
</dbReference>
<feature type="domain" description="MADF" evidence="2">
    <location>
        <begin position="8"/>
        <end position="100"/>
    </location>
</feature>
<dbReference type="GeneID" id="101846723"/>
<keyword evidence="3" id="KW-1185">Reference proteome</keyword>
<dbReference type="InterPro" id="IPR006578">
    <property type="entry name" value="MADF-dom"/>
</dbReference>
<protein>
    <submittedName>
        <fullName evidence="4">Uncharacterized protein LOC101846723</fullName>
    </submittedName>
</protein>